<evidence type="ECO:0000256" key="4">
    <source>
        <dbReference type="ARBA" id="ARBA00022692"/>
    </source>
</evidence>
<dbReference type="AlphaFoldDB" id="A6NP94"/>
<keyword evidence="2 7" id="KW-0813">Transport</keyword>
<keyword evidence="4 7" id="KW-0812">Transmembrane</keyword>
<dbReference type="PROSITE" id="PS50928">
    <property type="entry name" value="ABC_TM1"/>
    <property type="match status" value="1"/>
</dbReference>
<evidence type="ECO:0000256" key="2">
    <source>
        <dbReference type="ARBA" id="ARBA00022448"/>
    </source>
</evidence>
<dbReference type="GO" id="GO:0005886">
    <property type="term" value="C:plasma membrane"/>
    <property type="evidence" value="ECO:0007669"/>
    <property type="project" value="UniProtKB-SubCell"/>
</dbReference>
<evidence type="ECO:0000256" key="7">
    <source>
        <dbReference type="RuleBase" id="RU363032"/>
    </source>
</evidence>
<dbReference type="PANTHER" id="PTHR30193:SF37">
    <property type="entry name" value="INNER MEMBRANE ABC TRANSPORTER PERMEASE PROTEIN YCJO"/>
    <property type="match status" value="1"/>
</dbReference>
<dbReference type="Pfam" id="PF00528">
    <property type="entry name" value="BPD_transp_1"/>
    <property type="match status" value="1"/>
</dbReference>
<dbReference type="STRING" id="411467.BACCAP_00032"/>
<dbReference type="RefSeq" id="WP_006570598.1">
    <property type="nucleotide sequence ID" value="NZ_AAXG02000001.1"/>
</dbReference>
<dbReference type="SUPFAM" id="SSF161098">
    <property type="entry name" value="MetI-like"/>
    <property type="match status" value="1"/>
</dbReference>
<keyword evidence="3" id="KW-1003">Cell membrane</keyword>
<comment type="subcellular location">
    <subcellularLocation>
        <location evidence="1 7">Cell membrane</location>
        <topology evidence="1 7">Multi-pass membrane protein</topology>
    </subcellularLocation>
</comment>
<feature type="transmembrane region" description="Helical" evidence="7">
    <location>
        <begin position="21"/>
        <end position="42"/>
    </location>
</feature>
<feature type="transmembrane region" description="Helical" evidence="7">
    <location>
        <begin position="268"/>
        <end position="290"/>
    </location>
</feature>
<evidence type="ECO:0000313" key="10">
    <source>
        <dbReference type="Proteomes" id="UP000003639"/>
    </source>
</evidence>
<reference evidence="9 10" key="1">
    <citation type="submission" date="2007-04" db="EMBL/GenBank/DDBJ databases">
        <authorList>
            <person name="Fulton L."/>
            <person name="Clifton S."/>
            <person name="Fulton B."/>
            <person name="Xu J."/>
            <person name="Minx P."/>
            <person name="Pepin K.H."/>
            <person name="Johnson M."/>
            <person name="Thiruvilangam P."/>
            <person name="Bhonagiri V."/>
            <person name="Nash W.E."/>
            <person name="Mardis E.R."/>
            <person name="Wilson R.K."/>
        </authorList>
    </citation>
    <scope>NUCLEOTIDE SEQUENCE [LARGE SCALE GENOMIC DNA]</scope>
    <source>
        <strain evidence="9 10">ATCC 29799</strain>
    </source>
</reference>
<evidence type="ECO:0000256" key="6">
    <source>
        <dbReference type="ARBA" id="ARBA00023136"/>
    </source>
</evidence>
<dbReference type="Gene3D" id="1.10.3720.10">
    <property type="entry name" value="MetI-like"/>
    <property type="match status" value="1"/>
</dbReference>
<proteinExistence type="inferred from homology"/>
<dbReference type="CDD" id="cd06261">
    <property type="entry name" value="TM_PBP2"/>
    <property type="match status" value="1"/>
</dbReference>
<protein>
    <submittedName>
        <fullName evidence="9">ABC transporter, permease protein</fullName>
    </submittedName>
</protein>
<evidence type="ECO:0000256" key="3">
    <source>
        <dbReference type="ARBA" id="ARBA00022475"/>
    </source>
</evidence>
<dbReference type="PANTHER" id="PTHR30193">
    <property type="entry name" value="ABC TRANSPORTER PERMEASE PROTEIN"/>
    <property type="match status" value="1"/>
</dbReference>
<dbReference type="InterPro" id="IPR035906">
    <property type="entry name" value="MetI-like_sf"/>
</dbReference>
<evidence type="ECO:0000256" key="5">
    <source>
        <dbReference type="ARBA" id="ARBA00022989"/>
    </source>
</evidence>
<dbReference type="eggNOG" id="COG1175">
    <property type="taxonomic scope" value="Bacteria"/>
</dbReference>
<dbReference type="Proteomes" id="UP000003639">
    <property type="component" value="Unassembled WGS sequence"/>
</dbReference>
<dbReference type="EMBL" id="AAXG02000001">
    <property type="protein sequence ID" value="EDN01999.1"/>
    <property type="molecule type" value="Genomic_DNA"/>
</dbReference>
<evidence type="ECO:0000256" key="1">
    <source>
        <dbReference type="ARBA" id="ARBA00004651"/>
    </source>
</evidence>
<comment type="caution">
    <text evidence="9">The sequence shown here is derived from an EMBL/GenBank/DDBJ whole genome shotgun (WGS) entry which is preliminary data.</text>
</comment>
<feature type="domain" description="ABC transmembrane type-1" evidence="8">
    <location>
        <begin position="77"/>
        <end position="286"/>
    </location>
</feature>
<feature type="transmembrane region" description="Helical" evidence="7">
    <location>
        <begin position="83"/>
        <end position="104"/>
    </location>
</feature>
<dbReference type="InterPro" id="IPR000515">
    <property type="entry name" value="MetI-like"/>
</dbReference>
<keyword evidence="5 7" id="KW-1133">Transmembrane helix</keyword>
<accession>A6NP94</accession>
<dbReference type="GO" id="GO:0055085">
    <property type="term" value="P:transmembrane transport"/>
    <property type="evidence" value="ECO:0007669"/>
    <property type="project" value="InterPro"/>
</dbReference>
<dbReference type="InterPro" id="IPR051393">
    <property type="entry name" value="ABC_transporter_permease"/>
</dbReference>
<feature type="transmembrane region" description="Helical" evidence="7">
    <location>
        <begin position="116"/>
        <end position="135"/>
    </location>
</feature>
<keyword evidence="10" id="KW-1185">Reference proteome</keyword>
<gene>
    <name evidence="9" type="ORF">BACCAP_00032</name>
</gene>
<comment type="similarity">
    <text evidence="7">Belongs to the binding-protein-dependent transport system permease family.</text>
</comment>
<organism evidence="9 10">
    <name type="scientific">Pseudoflavonifractor capillosus ATCC 29799</name>
    <dbReference type="NCBI Taxonomy" id="411467"/>
    <lineage>
        <taxon>Bacteria</taxon>
        <taxon>Bacillati</taxon>
        <taxon>Bacillota</taxon>
        <taxon>Clostridia</taxon>
        <taxon>Eubacteriales</taxon>
        <taxon>Oscillospiraceae</taxon>
        <taxon>Pseudoflavonifractor</taxon>
    </lineage>
</organism>
<name>A6NP94_9FIRM</name>
<keyword evidence="6 7" id="KW-0472">Membrane</keyword>
<evidence type="ECO:0000259" key="8">
    <source>
        <dbReference type="PROSITE" id="PS50928"/>
    </source>
</evidence>
<reference evidence="9 10" key="2">
    <citation type="submission" date="2007-06" db="EMBL/GenBank/DDBJ databases">
        <title>Draft genome sequence of Pseudoflavonifractor capillosus ATCC 29799.</title>
        <authorList>
            <person name="Sudarsanam P."/>
            <person name="Ley R."/>
            <person name="Guruge J."/>
            <person name="Turnbaugh P.J."/>
            <person name="Mahowald M."/>
            <person name="Liep D."/>
            <person name="Gordon J."/>
        </authorList>
    </citation>
    <scope>NUCLEOTIDE SEQUENCE [LARGE SCALE GENOMIC DNA]</scope>
    <source>
        <strain evidence="9 10">ATCC 29799</strain>
    </source>
</reference>
<evidence type="ECO:0000313" key="9">
    <source>
        <dbReference type="EMBL" id="EDN01999.1"/>
    </source>
</evidence>
<sequence length="299" mass="33268">MRRRKKELPPWRQGERAEDRAVPWLFLLPSLLAVSVLVLVPFGDVVRRSFFSAMSGQFVGLKNYISVLQNDAFRLAAANTAKFAAVCIPILLVFSLLLALLIHAVEDKRGIFKTSFLIPLSIPVASIVLLWKVVFHENGLFNQLLALVGLEGADWLDSSLTFGVLVFTYLWKNTGYDMILWLSGITSIPPALYESAQMDGAGAAARFFRITLPNLAPTFFTVTVLSLLNSFKVFREAYLIGGSYPNQSIYMLQHLFNNWFVSLDVDKMCAGAVLLAVTVFLLILLLQRAWGRAEGGMEG</sequence>